<keyword evidence="3" id="KW-1185">Reference proteome</keyword>
<evidence type="ECO:0000313" key="2">
    <source>
        <dbReference type="EMBL" id="MPC39154.1"/>
    </source>
</evidence>
<protein>
    <submittedName>
        <fullName evidence="2">Uncharacterized protein</fullName>
    </submittedName>
</protein>
<evidence type="ECO:0000256" key="1">
    <source>
        <dbReference type="SAM" id="MobiDB-lite"/>
    </source>
</evidence>
<feature type="region of interest" description="Disordered" evidence="1">
    <location>
        <begin position="1"/>
        <end position="23"/>
    </location>
</feature>
<name>A0A5B7F3G4_PORTR</name>
<proteinExistence type="predicted"/>
<dbReference type="Proteomes" id="UP000324222">
    <property type="component" value="Unassembled WGS sequence"/>
</dbReference>
<sequence length="73" mass="8164">MVDRLDGKLIRTPTGDHHHHHHNHYQHPRVLYLVFLSPDRTLSLTDPGIPLGPACNLSLAKARGETGQGQQKI</sequence>
<organism evidence="2 3">
    <name type="scientific">Portunus trituberculatus</name>
    <name type="common">Swimming crab</name>
    <name type="synonym">Neptunus trituberculatus</name>
    <dbReference type="NCBI Taxonomy" id="210409"/>
    <lineage>
        <taxon>Eukaryota</taxon>
        <taxon>Metazoa</taxon>
        <taxon>Ecdysozoa</taxon>
        <taxon>Arthropoda</taxon>
        <taxon>Crustacea</taxon>
        <taxon>Multicrustacea</taxon>
        <taxon>Malacostraca</taxon>
        <taxon>Eumalacostraca</taxon>
        <taxon>Eucarida</taxon>
        <taxon>Decapoda</taxon>
        <taxon>Pleocyemata</taxon>
        <taxon>Brachyura</taxon>
        <taxon>Eubrachyura</taxon>
        <taxon>Portunoidea</taxon>
        <taxon>Portunidae</taxon>
        <taxon>Portuninae</taxon>
        <taxon>Portunus</taxon>
    </lineage>
</organism>
<accession>A0A5B7F3G4</accession>
<dbReference type="AlphaFoldDB" id="A0A5B7F3G4"/>
<dbReference type="EMBL" id="VSRR010004278">
    <property type="protein sequence ID" value="MPC39154.1"/>
    <property type="molecule type" value="Genomic_DNA"/>
</dbReference>
<reference evidence="2 3" key="1">
    <citation type="submission" date="2019-05" db="EMBL/GenBank/DDBJ databases">
        <title>Another draft genome of Portunus trituberculatus and its Hox gene families provides insights of decapod evolution.</title>
        <authorList>
            <person name="Jeong J.-H."/>
            <person name="Song I."/>
            <person name="Kim S."/>
            <person name="Choi T."/>
            <person name="Kim D."/>
            <person name="Ryu S."/>
            <person name="Kim W."/>
        </authorList>
    </citation>
    <scope>NUCLEOTIDE SEQUENCE [LARGE SCALE GENOMIC DNA]</scope>
    <source>
        <tissue evidence="2">Muscle</tissue>
    </source>
</reference>
<comment type="caution">
    <text evidence="2">The sequence shown here is derived from an EMBL/GenBank/DDBJ whole genome shotgun (WGS) entry which is preliminary data.</text>
</comment>
<evidence type="ECO:0000313" key="3">
    <source>
        <dbReference type="Proteomes" id="UP000324222"/>
    </source>
</evidence>
<gene>
    <name evidence="2" type="ORF">E2C01_032676</name>
</gene>